<name>A0ABP0ZM36_9ASCO</name>
<dbReference type="Proteomes" id="UP001497383">
    <property type="component" value="Chromosome 4"/>
</dbReference>
<protein>
    <recommendedName>
        <fullName evidence="3">PI31 proteasome regulator C-terminal domain-containing protein</fullName>
    </recommendedName>
</protein>
<organism evidence="4 5">
    <name type="scientific">Lodderomyces beijingensis</name>
    <dbReference type="NCBI Taxonomy" id="1775926"/>
    <lineage>
        <taxon>Eukaryota</taxon>
        <taxon>Fungi</taxon>
        <taxon>Dikarya</taxon>
        <taxon>Ascomycota</taxon>
        <taxon>Saccharomycotina</taxon>
        <taxon>Pichiomycetes</taxon>
        <taxon>Debaryomycetaceae</taxon>
        <taxon>Candida/Lodderomyces clade</taxon>
        <taxon>Lodderomyces</taxon>
    </lineage>
</organism>
<feature type="compositionally biased region" description="Gly residues" evidence="2">
    <location>
        <begin position="311"/>
        <end position="338"/>
    </location>
</feature>
<feature type="domain" description="PI31 proteasome regulator C-terminal" evidence="3">
    <location>
        <begin position="233"/>
        <end position="301"/>
    </location>
</feature>
<keyword evidence="5" id="KW-1185">Reference proteome</keyword>
<proteinExistence type="inferred from homology"/>
<dbReference type="InterPro" id="IPR013886">
    <property type="entry name" value="PI31_Prot_C"/>
</dbReference>
<evidence type="ECO:0000259" key="3">
    <source>
        <dbReference type="Pfam" id="PF08577"/>
    </source>
</evidence>
<dbReference type="EMBL" id="OZ022408">
    <property type="protein sequence ID" value="CAK9439194.1"/>
    <property type="molecule type" value="Genomic_DNA"/>
</dbReference>
<feature type="region of interest" description="Disordered" evidence="2">
    <location>
        <begin position="279"/>
        <end position="338"/>
    </location>
</feature>
<comment type="similarity">
    <text evidence="1">Belongs to the proteasome inhibitor PI31 family.</text>
</comment>
<dbReference type="Pfam" id="PF08577">
    <property type="entry name" value="PI31_Prot_C"/>
    <property type="match status" value="1"/>
</dbReference>
<evidence type="ECO:0000313" key="5">
    <source>
        <dbReference type="Proteomes" id="UP001497383"/>
    </source>
</evidence>
<evidence type="ECO:0000256" key="1">
    <source>
        <dbReference type="ARBA" id="ARBA00006405"/>
    </source>
</evidence>
<gene>
    <name evidence="4" type="ORF">LODBEIA_P34180</name>
</gene>
<reference evidence="4 5" key="1">
    <citation type="submission" date="2024-03" db="EMBL/GenBank/DDBJ databases">
        <authorList>
            <person name="Brejova B."/>
        </authorList>
    </citation>
    <scope>NUCLEOTIDE SEQUENCE [LARGE SCALE GENOMIC DNA]</scope>
    <source>
        <strain evidence="4 5">CBS 14171</strain>
    </source>
</reference>
<dbReference type="GeneID" id="92208614"/>
<feature type="region of interest" description="Disordered" evidence="2">
    <location>
        <begin position="121"/>
        <end position="251"/>
    </location>
</feature>
<evidence type="ECO:0000313" key="4">
    <source>
        <dbReference type="EMBL" id="CAK9439194.1"/>
    </source>
</evidence>
<accession>A0ABP0ZM36</accession>
<dbReference type="RefSeq" id="XP_066830356.1">
    <property type="nucleotide sequence ID" value="XM_066973526.1"/>
</dbReference>
<sequence length="338" mass="36699">MAIENYFQLTYYLVSEYVSSIYPERDHYKTVQTADEAKLKQVELYYYDEKFLILSFTAISQVQSLVNLLNIDGRLDNALINWEWFDLDEDEIKFPLADTTTIPQSLVEKFQQKFRRIVDDEKPSSIFNSSTPGQKQKEKSEVASGPIVEEHTDTESNFAKSPTPEEPYHPAAVGGVGGSANIPGSAPQPQQQSGSTAFRRPADMPDFEDEYQIRDPGAPTRDTLGQSTHFPPVGADDLNPPGIPQHPTLQGYLDPLGNRADHPSGMYPDAQHPIFHPQQGAGGASGRKGVPPGARYDDPYSEDNLDALGQGLPGGGLRGPGSGGGFGNFGPPGGGGGF</sequence>
<feature type="compositionally biased region" description="Polar residues" evidence="2">
    <location>
        <begin position="125"/>
        <end position="134"/>
    </location>
</feature>
<evidence type="ECO:0000256" key="2">
    <source>
        <dbReference type="SAM" id="MobiDB-lite"/>
    </source>
</evidence>
<feature type="compositionally biased region" description="Low complexity" evidence="2">
    <location>
        <begin position="183"/>
        <end position="195"/>
    </location>
</feature>